<evidence type="ECO:0000313" key="3">
    <source>
        <dbReference type="Proteomes" id="UP000321523"/>
    </source>
</evidence>
<accession>A0A512DLI4</accession>
<protein>
    <submittedName>
        <fullName evidence="2">Uncharacterized protein</fullName>
    </submittedName>
</protein>
<keyword evidence="3" id="KW-1185">Reference proteome</keyword>
<comment type="caution">
    <text evidence="2">The sequence shown here is derived from an EMBL/GenBank/DDBJ whole genome shotgun (WGS) entry which is preliminary data.</text>
</comment>
<gene>
    <name evidence="2" type="ORF">SAE02_14920</name>
</gene>
<keyword evidence="1" id="KW-1133">Transmembrane helix</keyword>
<feature type="transmembrane region" description="Helical" evidence="1">
    <location>
        <begin position="35"/>
        <end position="54"/>
    </location>
</feature>
<dbReference type="Proteomes" id="UP000321523">
    <property type="component" value="Unassembled WGS sequence"/>
</dbReference>
<dbReference type="AlphaFoldDB" id="A0A512DLI4"/>
<dbReference type="EMBL" id="BJYZ01000006">
    <property type="protein sequence ID" value="GEO37344.1"/>
    <property type="molecule type" value="Genomic_DNA"/>
</dbReference>
<feature type="transmembrane region" description="Helical" evidence="1">
    <location>
        <begin position="60"/>
        <end position="78"/>
    </location>
</feature>
<dbReference type="RefSeq" id="WP_052830889.1">
    <property type="nucleotide sequence ID" value="NZ_BJYZ01000006.1"/>
</dbReference>
<name>A0A512DLI4_9PROT</name>
<sequence>MFDISPTIALAVFVSAFVLDFLYARYTYYIISMKAEMAATVSFVWHMLSASVIVQYADNSAYILFMCLGGTLGTYLTVWQRRRAAQNAGTDTGTATAGLTHP</sequence>
<feature type="transmembrane region" description="Helical" evidence="1">
    <location>
        <begin position="6"/>
        <end position="23"/>
    </location>
</feature>
<keyword evidence="1" id="KW-0472">Membrane</keyword>
<keyword evidence="1" id="KW-0812">Transmembrane</keyword>
<evidence type="ECO:0000313" key="2">
    <source>
        <dbReference type="EMBL" id="GEO37344.1"/>
    </source>
</evidence>
<organism evidence="2 3">
    <name type="scientific">Skermanella aerolata</name>
    <dbReference type="NCBI Taxonomy" id="393310"/>
    <lineage>
        <taxon>Bacteria</taxon>
        <taxon>Pseudomonadati</taxon>
        <taxon>Pseudomonadota</taxon>
        <taxon>Alphaproteobacteria</taxon>
        <taxon>Rhodospirillales</taxon>
        <taxon>Azospirillaceae</taxon>
        <taxon>Skermanella</taxon>
    </lineage>
</organism>
<proteinExistence type="predicted"/>
<evidence type="ECO:0000256" key="1">
    <source>
        <dbReference type="SAM" id="Phobius"/>
    </source>
</evidence>
<dbReference type="OrthoDB" id="7376509at2"/>
<reference evidence="2 3" key="1">
    <citation type="submission" date="2019-07" db="EMBL/GenBank/DDBJ databases">
        <title>Whole genome shotgun sequence of Skermanella aerolata NBRC 106429.</title>
        <authorList>
            <person name="Hosoyama A."/>
            <person name="Uohara A."/>
            <person name="Ohji S."/>
            <person name="Ichikawa N."/>
        </authorList>
    </citation>
    <scope>NUCLEOTIDE SEQUENCE [LARGE SCALE GENOMIC DNA]</scope>
    <source>
        <strain evidence="2 3">NBRC 106429</strain>
    </source>
</reference>